<name>A0A495IHJ7_9MICO</name>
<comment type="caution">
    <text evidence="1">The sequence shown here is derived from an EMBL/GenBank/DDBJ whole genome shotgun (WGS) entry which is preliminary data.</text>
</comment>
<gene>
    <name evidence="1" type="ORF">C8E83_1685</name>
</gene>
<accession>A0A495IHJ7</accession>
<reference evidence="1 2" key="1">
    <citation type="submission" date="2018-10" db="EMBL/GenBank/DDBJ databases">
        <title>Sequencing the genomes of 1000 actinobacteria strains.</title>
        <authorList>
            <person name="Klenk H.-P."/>
        </authorList>
    </citation>
    <scope>NUCLEOTIDE SEQUENCE [LARGE SCALE GENOMIC DNA]</scope>
    <source>
        <strain evidence="1 2">DSM 17894</strain>
    </source>
</reference>
<dbReference type="Proteomes" id="UP000280008">
    <property type="component" value="Unassembled WGS sequence"/>
</dbReference>
<proteinExistence type="predicted"/>
<organism evidence="1 2">
    <name type="scientific">Frondihabitans australicus</name>
    <dbReference type="NCBI Taxonomy" id="386892"/>
    <lineage>
        <taxon>Bacteria</taxon>
        <taxon>Bacillati</taxon>
        <taxon>Actinomycetota</taxon>
        <taxon>Actinomycetes</taxon>
        <taxon>Micrococcales</taxon>
        <taxon>Microbacteriaceae</taxon>
        <taxon>Frondihabitans</taxon>
    </lineage>
</organism>
<sequence length="46" mass="5263">MDVDPLRDQATTFPLYRQSEEASDFGLSLTVADSWLEERVRLMGTD</sequence>
<dbReference type="EMBL" id="RBKS01000001">
    <property type="protein sequence ID" value="RKR74566.1"/>
    <property type="molecule type" value="Genomic_DNA"/>
</dbReference>
<dbReference type="AlphaFoldDB" id="A0A495IHJ7"/>
<protein>
    <submittedName>
        <fullName evidence="1">Uncharacterized protein</fullName>
    </submittedName>
</protein>
<evidence type="ECO:0000313" key="2">
    <source>
        <dbReference type="Proteomes" id="UP000280008"/>
    </source>
</evidence>
<evidence type="ECO:0000313" key="1">
    <source>
        <dbReference type="EMBL" id="RKR74566.1"/>
    </source>
</evidence>
<dbReference type="RefSeq" id="WP_170159880.1">
    <property type="nucleotide sequence ID" value="NZ_RBKS01000001.1"/>
</dbReference>
<keyword evidence="2" id="KW-1185">Reference proteome</keyword>